<evidence type="ECO:0000313" key="1">
    <source>
        <dbReference type="EMBL" id="GAG07700.1"/>
    </source>
</evidence>
<name>X0UPU1_9ZZZZ</name>
<reference evidence="1" key="1">
    <citation type="journal article" date="2014" name="Front. Microbiol.">
        <title>High frequency of phylogenetically diverse reductive dehalogenase-homologous genes in deep subseafloor sedimentary metagenomes.</title>
        <authorList>
            <person name="Kawai M."/>
            <person name="Futagami T."/>
            <person name="Toyoda A."/>
            <person name="Takaki Y."/>
            <person name="Nishi S."/>
            <person name="Hori S."/>
            <person name="Arai W."/>
            <person name="Tsubouchi T."/>
            <person name="Morono Y."/>
            <person name="Uchiyama I."/>
            <person name="Ito T."/>
            <person name="Fujiyama A."/>
            <person name="Inagaki F."/>
            <person name="Takami H."/>
        </authorList>
    </citation>
    <scope>NUCLEOTIDE SEQUENCE</scope>
    <source>
        <strain evidence="1">Expedition CK06-06</strain>
    </source>
</reference>
<protein>
    <submittedName>
        <fullName evidence="1">Uncharacterized protein</fullName>
    </submittedName>
</protein>
<sequence length="40" mass="4736">MFLFYAYVDVSGLSKYIVIVSYISNELSKLNTHHLKEQER</sequence>
<dbReference type="AlphaFoldDB" id="X0UPU1"/>
<accession>X0UPU1</accession>
<feature type="non-terminal residue" evidence="1">
    <location>
        <position position="40"/>
    </location>
</feature>
<organism evidence="1">
    <name type="scientific">marine sediment metagenome</name>
    <dbReference type="NCBI Taxonomy" id="412755"/>
    <lineage>
        <taxon>unclassified sequences</taxon>
        <taxon>metagenomes</taxon>
        <taxon>ecological metagenomes</taxon>
    </lineage>
</organism>
<comment type="caution">
    <text evidence="1">The sequence shown here is derived from an EMBL/GenBank/DDBJ whole genome shotgun (WGS) entry which is preliminary data.</text>
</comment>
<proteinExistence type="predicted"/>
<gene>
    <name evidence="1" type="ORF">S01H1_40647</name>
</gene>
<dbReference type="EMBL" id="BARS01025747">
    <property type="protein sequence ID" value="GAG07700.1"/>
    <property type="molecule type" value="Genomic_DNA"/>
</dbReference>